<dbReference type="Proteomes" id="UP000676310">
    <property type="component" value="Unassembled WGS sequence"/>
</dbReference>
<dbReference type="InterPro" id="IPR036047">
    <property type="entry name" value="F-box-like_dom_sf"/>
</dbReference>
<keyword evidence="3" id="KW-1185">Reference proteome</keyword>
<dbReference type="SUPFAM" id="SSF81383">
    <property type="entry name" value="F-box domain"/>
    <property type="match status" value="1"/>
</dbReference>
<evidence type="ECO:0000256" key="1">
    <source>
        <dbReference type="SAM" id="MobiDB-lite"/>
    </source>
</evidence>
<dbReference type="AlphaFoldDB" id="A0A8J2I1V5"/>
<proteinExistence type="predicted"/>
<reference evidence="2" key="1">
    <citation type="submission" date="2021-05" db="EMBL/GenBank/DDBJ databases">
        <authorList>
            <person name="Stam R."/>
        </authorList>
    </citation>
    <scope>NUCLEOTIDE SEQUENCE</scope>
    <source>
        <strain evidence="2">CS162</strain>
    </source>
</reference>
<feature type="region of interest" description="Disordered" evidence="1">
    <location>
        <begin position="1"/>
        <end position="34"/>
    </location>
</feature>
<dbReference type="EMBL" id="CAJRGZ010000019">
    <property type="protein sequence ID" value="CAG5163414.1"/>
    <property type="molecule type" value="Genomic_DNA"/>
</dbReference>
<dbReference type="OrthoDB" id="3766406at2759"/>
<evidence type="ECO:0008006" key="4">
    <source>
        <dbReference type="Google" id="ProtNLM"/>
    </source>
</evidence>
<comment type="caution">
    <text evidence="2">The sequence shown here is derived from an EMBL/GenBank/DDBJ whole genome shotgun (WGS) entry which is preliminary data.</text>
</comment>
<name>A0A8J2I1V5_9PLEO</name>
<gene>
    <name evidence="2" type="ORF">ALTATR162_LOCUS6452</name>
</gene>
<dbReference type="GeneID" id="67018343"/>
<evidence type="ECO:0000313" key="2">
    <source>
        <dbReference type="EMBL" id="CAG5163414.1"/>
    </source>
</evidence>
<sequence>MGIFRRSMSSSSSRSSRPSTINSSASGTASSRTSIDSTLEEYEIADSLATIKQLPTSSPKAPILSLPLELVQQISTYLDTASAAAFCLSSRYIYYALGTEALSRHVEGSKNRFEKRKTIEAVVERAFPGQWFCAWCDKFHAWSAEDGPKNQQQTGKKKDCADFNSYLNAGDGYKLRYHHVRLAINGALWGEEHGIPLSAFTYEKKEMARISRTPVPTKLSLSARIIQGHFLLHSSYAIILPTFTTRNRNLLKSLWPLLPHIVTGHRDTPNGHTGLMAAIDNVIRRGWKYQFTQNCSTCATDWSVTTQDFSHATGGQVRLVVQSWRDLGTGRTPFETGWRAHGVGSCAEGSGANTCLVRLTSLPAGTVRRAFEAAGVDDAAEDADTGDVAAKNTSKSRIYRSFMKRTMSEEDDGEIRRSSARPRYWRTREENEEVARKYEEDRRDVARSVAEELVRLDAQRGRGLF</sequence>
<protein>
    <recommendedName>
        <fullName evidence="4">F-box domain-containing protein</fullName>
    </recommendedName>
</protein>
<evidence type="ECO:0000313" key="3">
    <source>
        <dbReference type="Proteomes" id="UP000676310"/>
    </source>
</evidence>
<accession>A0A8J2I1V5</accession>
<dbReference type="RefSeq" id="XP_043170009.1">
    <property type="nucleotide sequence ID" value="XM_043314074.1"/>
</dbReference>
<organism evidence="2 3">
    <name type="scientific">Alternaria atra</name>
    <dbReference type="NCBI Taxonomy" id="119953"/>
    <lineage>
        <taxon>Eukaryota</taxon>
        <taxon>Fungi</taxon>
        <taxon>Dikarya</taxon>
        <taxon>Ascomycota</taxon>
        <taxon>Pezizomycotina</taxon>
        <taxon>Dothideomycetes</taxon>
        <taxon>Pleosporomycetidae</taxon>
        <taxon>Pleosporales</taxon>
        <taxon>Pleosporineae</taxon>
        <taxon>Pleosporaceae</taxon>
        <taxon>Alternaria</taxon>
        <taxon>Alternaria sect. Ulocladioides</taxon>
    </lineage>
</organism>